<evidence type="ECO:0000259" key="2">
    <source>
        <dbReference type="Pfam" id="PF10214"/>
    </source>
</evidence>
<dbReference type="GO" id="GO:0001163">
    <property type="term" value="F:RNA polymerase I transcription regulatory region sequence-specific DNA binding"/>
    <property type="evidence" value="ECO:0007669"/>
    <property type="project" value="TreeGrafter"/>
</dbReference>
<protein>
    <recommendedName>
        <fullName evidence="7">RNA polymerase I-specific transcription initiation factor RRN6-like protein</fullName>
    </recommendedName>
</protein>
<feature type="region of interest" description="Disordered" evidence="1">
    <location>
        <begin position="894"/>
        <end position="973"/>
    </location>
</feature>
<dbReference type="GO" id="GO:0042790">
    <property type="term" value="P:nucleolar large rRNA transcription by RNA polymerase I"/>
    <property type="evidence" value="ECO:0007669"/>
    <property type="project" value="TreeGrafter"/>
</dbReference>
<feature type="compositionally biased region" description="Low complexity" evidence="1">
    <location>
        <begin position="785"/>
        <end position="797"/>
    </location>
</feature>
<feature type="region of interest" description="Disordered" evidence="1">
    <location>
        <begin position="777"/>
        <end position="798"/>
    </location>
</feature>
<dbReference type="PANTHER" id="PTHR28221:SF2">
    <property type="entry name" value="RNA POLYMERASE I-SPECIFIC TRANSCRIPTION INITIATION FACTOR RRN6"/>
    <property type="match status" value="1"/>
</dbReference>
<sequence length="973" mass="108040">MSHMANAEHHRSVRSKRTTKNLNYGHFGTATFEESTHKWRFLRQIQSYHKLDSHGSEWPAFELVHENVQQLKATGVERFGATVKCSSTPGTNHILLKHIPESAIVVESLSASSIDHASKDISRSESTGELIAFGHARVLGDDGFRSRLMPIVALPVGIGGEILRLHGIDLSRFVPDDEVDTRGTWNVPCISLSRIGRWRLLTDPILQISFSTSDDQTHLLIRQSGGTSILRPIIKSDVSAVDSSGSGSTENHAGASPIDPNHMLTIPSARTGGHQHADAVFNPKNPNVLAILDVSGQWSVWKMKGKEPLSARVTVRAKILRRGNMFGSDLFTPVQNVRPDGWYRLCWLNNTSSKTDNFFVCGRASAHVADSEGVSAIQADMRLGPPSDGIVILDLKQSVRDMRALYVLSGSRLQIFSADQLDTGSSSRTEPLNLVCSWSHFRDERDLDMRMSIVEHSQNTCIFLHSHSSSVVTVFQFHHGKSGPEVESSCGPTTLQWPEALRGKVATITGLTIVPVDFRVNNRAFNRLDWGVVKFVAWTTHGEIIEAFYRYKIGNGIETKEANDVIPLLPLPKTTKNRYFSGRLVEENDLDDFVVEDGLAFEYEVQRNGELMEVMRKDAHAFSSAPGSRFWETILNYETLKNDEDFRPVISDSFNQASQQYTDLVDESLPLSTLANLLKEPRILDLEAASQNMDNWIKWIGASEEIHIQPTKIHLTTLPTEVGTGSLLTLYDTFLFTYITPLSPHITNRNRVNREKIVRQTATDAFLSGLGLRSRLKVEGNDNDPQSPTQLLSSQTSVPTISNVSAQSAVSRLRAYATFRSEADAPPEKVGVMISTILDHLPGTIDSDPTNYSYEITNKRIQNAQDEEAELSLDPRERAKIKREAAKRLRNLGKQAQFSQQVQTQRSMIPSVTNHHLAPRLPGREIQSSQPAVPAPSQSQGDGPGMLTMSQPVKGVHGMRPLKKKTPKATPGF</sequence>
<organism evidence="5 6">
    <name type="scientific">Exophiala bonariae</name>
    <dbReference type="NCBI Taxonomy" id="1690606"/>
    <lineage>
        <taxon>Eukaryota</taxon>
        <taxon>Fungi</taxon>
        <taxon>Dikarya</taxon>
        <taxon>Ascomycota</taxon>
        <taxon>Pezizomycotina</taxon>
        <taxon>Eurotiomycetes</taxon>
        <taxon>Chaetothyriomycetidae</taxon>
        <taxon>Chaetothyriales</taxon>
        <taxon>Herpotrichiellaceae</taxon>
        <taxon>Exophiala</taxon>
    </lineage>
</organism>
<dbReference type="PANTHER" id="PTHR28221">
    <property type="entry name" value="RNA POLYMERASE I-SPECIFIC TRANSCRIPTION INITIATION FACTOR RRN6"/>
    <property type="match status" value="1"/>
</dbReference>
<evidence type="ECO:0000259" key="4">
    <source>
        <dbReference type="Pfam" id="PF20640"/>
    </source>
</evidence>
<dbReference type="InterPro" id="IPR048537">
    <property type="entry name" value="RRN6_HB"/>
</dbReference>
<evidence type="ECO:0000256" key="1">
    <source>
        <dbReference type="SAM" id="MobiDB-lite"/>
    </source>
</evidence>
<dbReference type="InterPro" id="IPR048536">
    <property type="entry name" value="Rrn6_K-rich"/>
</dbReference>
<dbReference type="EMBL" id="JAVRRD010000009">
    <property type="protein sequence ID" value="KAK5055435.1"/>
    <property type="molecule type" value="Genomic_DNA"/>
</dbReference>
<dbReference type="GO" id="GO:0070860">
    <property type="term" value="C:RNA polymerase I core factor complex"/>
    <property type="evidence" value="ECO:0007669"/>
    <property type="project" value="TreeGrafter"/>
</dbReference>
<evidence type="ECO:0000313" key="5">
    <source>
        <dbReference type="EMBL" id="KAK5055435.1"/>
    </source>
</evidence>
<name>A0AAV9NGM1_9EURO</name>
<dbReference type="Pfam" id="PF20639">
    <property type="entry name" value="Rrn6_K-rich"/>
    <property type="match status" value="1"/>
</dbReference>
<dbReference type="Pfam" id="PF10214">
    <property type="entry name" value="Rrn6_beta-prop"/>
    <property type="match status" value="1"/>
</dbReference>
<reference evidence="5 6" key="1">
    <citation type="submission" date="2023-08" db="EMBL/GenBank/DDBJ databases">
        <title>Black Yeasts Isolated from many extreme environments.</title>
        <authorList>
            <person name="Coleine C."/>
            <person name="Stajich J.E."/>
            <person name="Selbmann L."/>
        </authorList>
    </citation>
    <scope>NUCLEOTIDE SEQUENCE [LARGE SCALE GENOMIC DNA]</scope>
    <source>
        <strain evidence="5 6">CCFEE 5792</strain>
    </source>
</reference>
<dbReference type="GeneID" id="89981321"/>
<evidence type="ECO:0000313" key="6">
    <source>
        <dbReference type="Proteomes" id="UP001358417"/>
    </source>
</evidence>
<dbReference type="Proteomes" id="UP001358417">
    <property type="component" value="Unassembled WGS sequence"/>
</dbReference>
<keyword evidence="6" id="KW-1185">Reference proteome</keyword>
<dbReference type="RefSeq" id="XP_064707866.1">
    <property type="nucleotide sequence ID" value="XM_064856690.1"/>
</dbReference>
<feature type="region of interest" description="Disordered" evidence="1">
    <location>
        <begin position="241"/>
        <end position="276"/>
    </location>
</feature>
<dbReference type="AlphaFoldDB" id="A0AAV9NGM1"/>
<dbReference type="GO" id="GO:0001179">
    <property type="term" value="F:RNA polymerase I general transcription initiation factor binding"/>
    <property type="evidence" value="ECO:0007669"/>
    <property type="project" value="TreeGrafter"/>
</dbReference>
<feature type="domain" description="RRN6 K-rich C-terminal" evidence="3">
    <location>
        <begin position="836"/>
        <end position="965"/>
    </location>
</feature>
<accession>A0AAV9NGM1</accession>
<evidence type="ECO:0008006" key="7">
    <source>
        <dbReference type="Google" id="ProtNLM"/>
    </source>
</evidence>
<dbReference type="InterPro" id="IPR048535">
    <property type="entry name" value="RRN6_beta-prop"/>
</dbReference>
<dbReference type="InterPro" id="IPR019350">
    <property type="entry name" value="RNA_pol_I-sp_TIF_RRN6-like"/>
</dbReference>
<feature type="domain" description="RRN6 helical bundle" evidence="4">
    <location>
        <begin position="591"/>
        <end position="768"/>
    </location>
</feature>
<comment type="caution">
    <text evidence="5">The sequence shown here is derived from an EMBL/GenBank/DDBJ whole genome shotgun (WGS) entry which is preliminary data.</text>
</comment>
<proteinExistence type="predicted"/>
<feature type="compositionally biased region" description="Polar residues" evidence="1">
    <location>
        <begin position="894"/>
        <end position="914"/>
    </location>
</feature>
<feature type="domain" description="RRN6 beta-propeller" evidence="2">
    <location>
        <begin position="127"/>
        <end position="498"/>
    </location>
</feature>
<feature type="compositionally biased region" description="Low complexity" evidence="1">
    <location>
        <begin position="927"/>
        <end position="940"/>
    </location>
</feature>
<gene>
    <name evidence="5" type="ORF">LTR84_013185</name>
</gene>
<dbReference type="Pfam" id="PF20640">
    <property type="entry name" value="Rrn6_HB"/>
    <property type="match status" value="1"/>
</dbReference>
<evidence type="ECO:0000259" key="3">
    <source>
        <dbReference type="Pfam" id="PF20639"/>
    </source>
</evidence>